<evidence type="ECO:0000256" key="11">
    <source>
        <dbReference type="ARBA" id="ARBA00023146"/>
    </source>
</evidence>
<evidence type="ECO:0000313" key="18">
    <source>
        <dbReference type="EMBL" id="STY94747.1"/>
    </source>
</evidence>
<dbReference type="EC" id="6.1.1.5" evidence="14"/>
<dbReference type="Gene3D" id="1.10.730.20">
    <property type="match status" value="1"/>
</dbReference>
<dbReference type="InterPro" id="IPR050081">
    <property type="entry name" value="Ile-tRNA_ligase"/>
</dbReference>
<dbReference type="GO" id="GO:0005524">
    <property type="term" value="F:ATP binding"/>
    <property type="evidence" value="ECO:0007669"/>
    <property type="project" value="UniProtKB-UniRule"/>
</dbReference>
<keyword evidence="10 14" id="KW-0648">Protein biosynthesis</keyword>
<dbReference type="Pfam" id="PF00133">
    <property type="entry name" value="tRNA-synt_1"/>
    <property type="match status" value="1"/>
</dbReference>
<evidence type="ECO:0000259" key="15">
    <source>
        <dbReference type="Pfam" id="PF00133"/>
    </source>
</evidence>
<evidence type="ECO:0000256" key="9">
    <source>
        <dbReference type="ARBA" id="ARBA00022840"/>
    </source>
</evidence>
<feature type="binding site" evidence="14">
    <location>
        <position position="958"/>
    </location>
    <ligand>
        <name>Zn(2+)</name>
        <dbReference type="ChEBI" id="CHEBI:29105"/>
    </ligand>
</feature>
<proteinExistence type="inferred from homology"/>
<dbReference type="GO" id="GO:0008270">
    <property type="term" value="F:zinc ion binding"/>
    <property type="evidence" value="ECO:0007669"/>
    <property type="project" value="UniProtKB-UniRule"/>
</dbReference>
<feature type="domain" description="Zinc finger FPG/IleRS-type" evidence="16">
    <location>
        <begin position="935"/>
        <end position="964"/>
    </location>
</feature>
<dbReference type="NCBIfam" id="TIGR00392">
    <property type="entry name" value="ileS"/>
    <property type="match status" value="1"/>
</dbReference>
<dbReference type="EMBL" id="UGQA01000001">
    <property type="protein sequence ID" value="STY94747.1"/>
    <property type="molecule type" value="Genomic_DNA"/>
</dbReference>
<dbReference type="InterPro" id="IPR002301">
    <property type="entry name" value="Ile-tRNA-ligase"/>
</dbReference>
<gene>
    <name evidence="14 18" type="primary">ileS</name>
    <name evidence="18" type="ORF">NCTC11091_00517</name>
</gene>
<dbReference type="InterPro" id="IPR033708">
    <property type="entry name" value="Anticodon_Ile_BEm"/>
</dbReference>
<dbReference type="GO" id="GO:0000049">
    <property type="term" value="F:tRNA binding"/>
    <property type="evidence" value="ECO:0007669"/>
    <property type="project" value="InterPro"/>
</dbReference>
<keyword evidence="8 14" id="KW-0862">Zinc</keyword>
<dbReference type="InterPro" id="IPR023585">
    <property type="entry name" value="Ile-tRNA-ligase_type1"/>
</dbReference>
<protein>
    <recommendedName>
        <fullName evidence="14">Isoleucine--tRNA ligase</fullName>
        <ecNumber evidence="14">6.1.1.5</ecNumber>
    </recommendedName>
    <alternativeName>
        <fullName evidence="14">Isoleucyl-tRNA synthetase</fullName>
        <shortName evidence="14">IleRS</shortName>
    </alternativeName>
</protein>
<feature type="binding site" evidence="14">
    <location>
        <position position="941"/>
    </location>
    <ligand>
        <name>Zn(2+)</name>
        <dbReference type="ChEBI" id="CHEBI:29105"/>
    </ligand>
</feature>
<dbReference type="GO" id="GO:0002161">
    <property type="term" value="F:aminoacyl-tRNA deacylase activity"/>
    <property type="evidence" value="ECO:0007669"/>
    <property type="project" value="InterPro"/>
</dbReference>
<dbReference type="InterPro" id="IPR001412">
    <property type="entry name" value="aa-tRNA-synth_I_CS"/>
</dbReference>
<dbReference type="Gene3D" id="3.90.740.10">
    <property type="entry name" value="Valyl/Leucyl/Isoleucyl-tRNA synthetase, editing domain"/>
    <property type="match status" value="1"/>
</dbReference>
<dbReference type="InterPro" id="IPR010663">
    <property type="entry name" value="Znf_FPG/IleRS"/>
</dbReference>
<evidence type="ECO:0000256" key="14">
    <source>
        <dbReference type="HAMAP-Rule" id="MF_02002"/>
    </source>
</evidence>
<evidence type="ECO:0000259" key="16">
    <source>
        <dbReference type="Pfam" id="PF06827"/>
    </source>
</evidence>
<evidence type="ECO:0000256" key="8">
    <source>
        <dbReference type="ARBA" id="ARBA00022833"/>
    </source>
</evidence>
<dbReference type="Pfam" id="PF08264">
    <property type="entry name" value="Anticodon_1"/>
    <property type="match status" value="1"/>
</dbReference>
<reference evidence="18 19" key="1">
    <citation type="submission" date="2018-06" db="EMBL/GenBank/DDBJ databases">
        <authorList>
            <consortium name="Pathogen Informatics"/>
            <person name="Doyle S."/>
        </authorList>
    </citation>
    <scope>NUCLEOTIDE SEQUENCE [LARGE SCALE GENOMIC DNA]</scope>
    <source>
        <strain evidence="18 19">NCTC11091</strain>
    </source>
</reference>
<keyword evidence="7 14" id="KW-0547">Nucleotide-binding</keyword>
<dbReference type="HAMAP" id="MF_02002">
    <property type="entry name" value="Ile_tRNA_synth_type1"/>
    <property type="match status" value="1"/>
</dbReference>
<dbReference type="FunFam" id="1.10.730.20:FF:000001">
    <property type="entry name" value="Isoleucine--tRNA ligase"/>
    <property type="match status" value="1"/>
</dbReference>
<dbReference type="FunFam" id="3.40.50.620:FF:000048">
    <property type="entry name" value="Isoleucine--tRNA ligase"/>
    <property type="match status" value="1"/>
</dbReference>
<comment type="function">
    <text evidence="12 14">Catalyzes the attachment of isoleucine to tRNA(Ile). As IleRS can inadvertently accommodate and process structurally similar amino acids such as valine, to avoid such errors it has two additional distinct tRNA(Ile)-dependent editing activities. One activity is designated as 'pretransfer' editing and involves the hydrolysis of activated Val-AMP. The other activity is designated 'posttransfer' editing and involves deacylation of mischarged Val-tRNA(Ile).</text>
</comment>
<feature type="domain" description="Aminoacyl-tRNA synthetase class Ia" evidence="15">
    <location>
        <begin position="38"/>
        <end position="671"/>
    </location>
</feature>
<dbReference type="RefSeq" id="WP_067058567.1">
    <property type="nucleotide sequence ID" value="NZ_MXAO01000075.1"/>
</dbReference>
<comment type="cofactor">
    <cofactor evidence="14">
        <name>Zn(2+)</name>
        <dbReference type="ChEBI" id="CHEBI:29105"/>
    </cofactor>
    <text evidence="14">Binds 1 zinc ion per subunit.</text>
</comment>
<evidence type="ECO:0000256" key="7">
    <source>
        <dbReference type="ARBA" id="ARBA00022741"/>
    </source>
</evidence>
<comment type="catalytic activity">
    <reaction evidence="13 14">
        <text>tRNA(Ile) + L-isoleucine + ATP = L-isoleucyl-tRNA(Ile) + AMP + diphosphate</text>
        <dbReference type="Rhea" id="RHEA:11060"/>
        <dbReference type="Rhea" id="RHEA-COMP:9666"/>
        <dbReference type="Rhea" id="RHEA-COMP:9695"/>
        <dbReference type="ChEBI" id="CHEBI:30616"/>
        <dbReference type="ChEBI" id="CHEBI:33019"/>
        <dbReference type="ChEBI" id="CHEBI:58045"/>
        <dbReference type="ChEBI" id="CHEBI:78442"/>
        <dbReference type="ChEBI" id="CHEBI:78528"/>
        <dbReference type="ChEBI" id="CHEBI:456215"/>
        <dbReference type="EC" id="6.1.1.5"/>
    </reaction>
</comment>
<dbReference type="PROSITE" id="PS00178">
    <property type="entry name" value="AA_TRNA_LIGASE_I"/>
    <property type="match status" value="1"/>
</dbReference>
<dbReference type="Pfam" id="PF06827">
    <property type="entry name" value="zf-FPG_IleRS"/>
    <property type="match status" value="1"/>
</dbReference>
<evidence type="ECO:0000256" key="4">
    <source>
        <dbReference type="ARBA" id="ARBA00022490"/>
    </source>
</evidence>
<dbReference type="PANTHER" id="PTHR42765:SF1">
    <property type="entry name" value="ISOLEUCINE--TRNA LIGASE, MITOCHONDRIAL"/>
    <property type="match status" value="1"/>
</dbReference>
<dbReference type="InterPro" id="IPR002300">
    <property type="entry name" value="aa-tRNA-synth_Ia"/>
</dbReference>
<feature type="binding site" evidence="14">
    <location>
        <position position="590"/>
    </location>
    <ligand>
        <name>L-isoleucyl-5'-AMP</name>
        <dbReference type="ChEBI" id="CHEBI:178002"/>
    </ligand>
</feature>
<keyword evidence="6 14" id="KW-0479">Metal-binding</keyword>
<keyword evidence="9 14" id="KW-0067">ATP-binding</keyword>
<comment type="subunit">
    <text evidence="3 14">Monomer.</text>
</comment>
<dbReference type="AlphaFoldDB" id="A0A378Q6E6"/>
<evidence type="ECO:0000256" key="3">
    <source>
        <dbReference type="ARBA" id="ARBA00011245"/>
    </source>
</evidence>
<feature type="domain" description="Methionyl/Valyl/Leucyl/Isoleucyl-tRNA synthetase anticodon-binding" evidence="17">
    <location>
        <begin position="716"/>
        <end position="871"/>
    </location>
</feature>
<name>A0A378Q6E6_9GAMM</name>
<dbReference type="SUPFAM" id="SSF52374">
    <property type="entry name" value="Nucleotidylyl transferase"/>
    <property type="match status" value="1"/>
</dbReference>
<evidence type="ECO:0000256" key="6">
    <source>
        <dbReference type="ARBA" id="ARBA00022723"/>
    </source>
</evidence>
<dbReference type="FunFam" id="3.40.50.620:FF:000042">
    <property type="entry name" value="Isoleucine--tRNA ligase"/>
    <property type="match status" value="1"/>
</dbReference>
<evidence type="ECO:0000256" key="5">
    <source>
        <dbReference type="ARBA" id="ARBA00022598"/>
    </source>
</evidence>
<dbReference type="SUPFAM" id="SSF50677">
    <property type="entry name" value="ValRS/IleRS/LeuRS editing domain"/>
    <property type="match status" value="1"/>
</dbReference>
<keyword evidence="5 14" id="KW-0436">Ligase</keyword>
<dbReference type="GO" id="GO:0005829">
    <property type="term" value="C:cytosol"/>
    <property type="evidence" value="ECO:0007669"/>
    <property type="project" value="TreeGrafter"/>
</dbReference>
<keyword evidence="11 14" id="KW-0030">Aminoacyl-tRNA synthetase</keyword>
<comment type="domain">
    <text evidence="14">IleRS has two distinct active sites: one for aminoacylation and one for editing. The misactivated valine is translocated from the active site to the editing site, which sterically excludes the correctly activated isoleucine. The single editing site contains two valyl binding pockets, one specific for each substrate (Val-AMP or Val-tRNA(Ile)).</text>
</comment>
<dbReference type="InterPro" id="IPR009080">
    <property type="entry name" value="tRNAsynth_Ia_anticodon-bd"/>
</dbReference>
<keyword evidence="4 14" id="KW-0963">Cytoplasm</keyword>
<organism evidence="18 19">
    <name type="scientific">Faucicola atlantae</name>
    <dbReference type="NCBI Taxonomy" id="34059"/>
    <lineage>
        <taxon>Bacteria</taxon>
        <taxon>Pseudomonadati</taxon>
        <taxon>Pseudomonadota</taxon>
        <taxon>Gammaproteobacteria</taxon>
        <taxon>Moraxellales</taxon>
        <taxon>Moraxellaceae</taxon>
        <taxon>Faucicola</taxon>
    </lineage>
</organism>
<feature type="binding site" evidence="14">
    <location>
        <position position="938"/>
    </location>
    <ligand>
        <name>Zn(2+)</name>
        <dbReference type="ChEBI" id="CHEBI:29105"/>
    </ligand>
</feature>
<evidence type="ECO:0000256" key="10">
    <source>
        <dbReference type="ARBA" id="ARBA00022917"/>
    </source>
</evidence>
<dbReference type="CDD" id="cd07960">
    <property type="entry name" value="Anticodon_Ia_Ile_BEm"/>
    <property type="match status" value="1"/>
</dbReference>
<evidence type="ECO:0000256" key="12">
    <source>
        <dbReference type="ARBA" id="ARBA00025217"/>
    </source>
</evidence>
<feature type="short sequence motif" description="'KMSKS' region" evidence="14">
    <location>
        <begin position="631"/>
        <end position="635"/>
    </location>
</feature>
<dbReference type="PANTHER" id="PTHR42765">
    <property type="entry name" value="SOLEUCYL-TRNA SYNTHETASE"/>
    <property type="match status" value="1"/>
</dbReference>
<dbReference type="GO" id="GO:0004822">
    <property type="term" value="F:isoleucine-tRNA ligase activity"/>
    <property type="evidence" value="ECO:0007669"/>
    <property type="project" value="UniProtKB-UniRule"/>
</dbReference>
<comment type="similarity">
    <text evidence="2 14">Belongs to the class-I aminoacyl-tRNA synthetase family. IleS type 1 subfamily.</text>
</comment>
<sequence length="976" mass="109283">MNQTPNKPTSSEVDYKDTLNLADTAFPMRGDLAKREPKWLEQWQADDVYQQIRAARQGCEKYILHDGPPYANGQIHLGHVVNKVLKDLIVKYKTLDGYDAPYVPGWDCHGLPIEQKVESLIGKVGHPHKDKAKNGALVTPTEFRGACREYARSQVALQMADFKRLGVLGDWEHPYLTMNFRQEADTVRALARIYENGHITRGMKPVNWCLDCGSALAEAEVEYEDKKSDAIYVGFDIVNREALAQTADITGALQAVIWTTTPWTLPANQAITVSANLEYSVVQMTRPSDADDRAEPQVQHVIVAYDLIPHLMKVFGAEAYSVLASVKGEDLTVLRAQHPLIAERQVPMITGEHVTADSGTGLVHTAPAHGADDYLVGLKFGLPMDNPVAGNGVYLPDARVFVGEHIYKAQPKIIAALQASGHLLKHDVITHSYPHCWRHKTPIIFRSTPQWFINLEVNGLREQALRDIPNVVWTPYWGQNRIEAMMHDRPDWCISRQRTWGVPIAFFVHQDTGELHPNTLALMEQVAQKIEQGGVEAWFDTPAEEFIGEDAAIYHKSTDTLDVWFDSGSTNFTVLAQRPELANPADLYLEGSDQHRGWFQSSLLVSEAIYNRPPFKQVLTHGFTVDANGYKLSKSRGNTKGFEPKDIASKFGVDILRLWVASSDYRYEMAVSKQGFERTTDMYRRIRNTVRFLLANTDDFDPANDIVATDDLVSLDKYILTRAANVQASIREAYTAMDFHQVCQLIVAFCAQDLGGFYLDIIKDRQYTTKTDGQPRRSAQTAIYHITHALLRWIAPILSFTAQEAWQVLKGTSGYIFTQAWYVLPEVAETKDSLTAADWARIVTAKDVINKAIEQAREQKTINANLSADVTVYTEGATADALAKLGDELRFVLITSQAQVLPFDEFVQDTLEPAPDVTTLDDNTRLAAVVVPAQGEKCVRCWHIRQDIGCDPHHPLLCGRCVSNLPSGSGEVRHYA</sequence>
<evidence type="ECO:0000256" key="13">
    <source>
        <dbReference type="ARBA" id="ARBA00048359"/>
    </source>
</evidence>
<dbReference type="InterPro" id="IPR014729">
    <property type="entry name" value="Rossmann-like_a/b/a_fold"/>
</dbReference>
<dbReference type="Gene3D" id="3.40.50.620">
    <property type="entry name" value="HUPs"/>
    <property type="match status" value="2"/>
</dbReference>
<comment type="subcellular location">
    <subcellularLocation>
        <location evidence="1 14">Cytoplasm</location>
    </subcellularLocation>
</comment>
<dbReference type="Proteomes" id="UP000255193">
    <property type="component" value="Unassembled WGS sequence"/>
</dbReference>
<dbReference type="InterPro" id="IPR013155">
    <property type="entry name" value="M/V/L/I-tRNA-synth_anticd-bd"/>
</dbReference>
<evidence type="ECO:0000256" key="1">
    <source>
        <dbReference type="ARBA" id="ARBA00004496"/>
    </source>
</evidence>
<evidence type="ECO:0000259" key="17">
    <source>
        <dbReference type="Pfam" id="PF08264"/>
    </source>
</evidence>
<dbReference type="GO" id="GO:0006428">
    <property type="term" value="P:isoleucyl-tRNA aminoacylation"/>
    <property type="evidence" value="ECO:0007669"/>
    <property type="project" value="UniProtKB-UniRule"/>
</dbReference>
<dbReference type="PRINTS" id="PR00984">
    <property type="entry name" value="TRNASYNTHILE"/>
</dbReference>
<feature type="binding site" evidence="14">
    <location>
        <position position="634"/>
    </location>
    <ligand>
        <name>ATP</name>
        <dbReference type="ChEBI" id="CHEBI:30616"/>
    </ligand>
</feature>
<accession>A0A378Q6E6</accession>
<dbReference type="SUPFAM" id="SSF47323">
    <property type="entry name" value="Anticodon-binding domain of a subclass of class I aminoacyl-tRNA synthetases"/>
    <property type="match status" value="1"/>
</dbReference>
<evidence type="ECO:0000256" key="2">
    <source>
        <dbReference type="ARBA" id="ARBA00006887"/>
    </source>
</evidence>
<dbReference type="InterPro" id="IPR009008">
    <property type="entry name" value="Val/Leu/Ile-tRNA-synth_edit"/>
</dbReference>
<feature type="binding site" evidence="14">
    <location>
        <position position="961"/>
    </location>
    <ligand>
        <name>Zn(2+)</name>
        <dbReference type="ChEBI" id="CHEBI:29105"/>
    </ligand>
</feature>
<feature type="short sequence motif" description="'HIGH' region" evidence="14">
    <location>
        <begin position="69"/>
        <end position="79"/>
    </location>
</feature>
<evidence type="ECO:0000313" key="19">
    <source>
        <dbReference type="Proteomes" id="UP000255193"/>
    </source>
</evidence>